<dbReference type="STRING" id="42253.NITMOv2_2842"/>
<dbReference type="EMBL" id="CP011801">
    <property type="protein sequence ID" value="ALA59250.1"/>
    <property type="molecule type" value="Genomic_DNA"/>
</dbReference>
<keyword evidence="1" id="KW-1133">Transmembrane helix</keyword>
<feature type="transmembrane region" description="Helical" evidence="1">
    <location>
        <begin position="148"/>
        <end position="169"/>
    </location>
</feature>
<feature type="transmembrane region" description="Helical" evidence="1">
    <location>
        <begin position="26"/>
        <end position="50"/>
    </location>
</feature>
<protein>
    <recommendedName>
        <fullName evidence="4">DUF2254 domain-containing protein</fullName>
    </recommendedName>
</protein>
<accession>A0A0K2GE63</accession>
<keyword evidence="3" id="KW-1185">Reference proteome</keyword>
<feature type="transmembrane region" description="Helical" evidence="1">
    <location>
        <begin position="71"/>
        <end position="97"/>
    </location>
</feature>
<name>A0A0K2GE63_NITMO</name>
<dbReference type="InterPro" id="IPR018723">
    <property type="entry name" value="DUF2254_membrane"/>
</dbReference>
<dbReference type="KEGG" id="nmv:NITMOv2_2842"/>
<proteinExistence type="predicted"/>
<organism evidence="2 3">
    <name type="scientific">Nitrospira moscoviensis</name>
    <dbReference type="NCBI Taxonomy" id="42253"/>
    <lineage>
        <taxon>Bacteria</taxon>
        <taxon>Pseudomonadati</taxon>
        <taxon>Nitrospirota</taxon>
        <taxon>Nitrospiria</taxon>
        <taxon>Nitrospirales</taxon>
        <taxon>Nitrospiraceae</taxon>
        <taxon>Nitrospira</taxon>
    </lineage>
</organism>
<sequence length="451" mass="49273">MFGDETVPSPSRRWDRLLDSVRTHDWIVPAVMVAAATALAFTMDALDQVVQGRLEPVWWLFSGEQKTARQLLSAIAAAMVAVVTMAFSVTVTALTLVAQHYGTQVIRTFMRNLTTQVVIGAFPATFVYALMILRSVHNASNDESLPRIAITVGILLALASFGLLLYFLYHVSESLDAPNVVASVAHDLERVIERTTRRTDGRPVSEPAEAPGTAAERARVIEAATSGYLQTIDCAELVATAQRHDAIIRLQCRIGRFVLRGDRLATVDGAGAARLPAGCVHNALSLGAKRTLEQDVEFGIDQLVQVAIRGLSPGRNDTFTTMLCLDRLGAALSLLADRRFPPSVLRDGDGRPRLVMHPPTFAELVDRAFEQIHSFGGETTVVAIRLLRTLKAIALRAQRPGDRAALRRHAVQVHEASRQQLGERLGIEAIEAEFRETMAALEEDHRRSAAA</sequence>
<gene>
    <name evidence="2" type="ORF">NITMOv2_2842</name>
</gene>
<dbReference type="Pfam" id="PF10011">
    <property type="entry name" value="DUF2254"/>
    <property type="match status" value="1"/>
</dbReference>
<dbReference type="RefSeq" id="WP_053380305.1">
    <property type="nucleotide sequence ID" value="NZ_CP011801.1"/>
</dbReference>
<evidence type="ECO:0000313" key="3">
    <source>
        <dbReference type="Proteomes" id="UP000069205"/>
    </source>
</evidence>
<dbReference type="PATRIC" id="fig|42253.5.peg.2810"/>
<feature type="transmembrane region" description="Helical" evidence="1">
    <location>
        <begin position="117"/>
        <end position="136"/>
    </location>
</feature>
<dbReference type="AlphaFoldDB" id="A0A0K2GE63"/>
<keyword evidence="1" id="KW-0812">Transmembrane</keyword>
<evidence type="ECO:0008006" key="4">
    <source>
        <dbReference type="Google" id="ProtNLM"/>
    </source>
</evidence>
<reference evidence="2 3" key="1">
    <citation type="journal article" date="2015" name="Proc. Natl. Acad. Sci. U.S.A.">
        <title>Expanded metabolic versatility of ubiquitous nitrite-oxidizing bacteria from the genus Nitrospira.</title>
        <authorList>
            <person name="Koch H."/>
            <person name="Lucker S."/>
            <person name="Albertsen M."/>
            <person name="Kitzinger K."/>
            <person name="Herbold C."/>
            <person name="Spieck E."/>
            <person name="Nielsen P.H."/>
            <person name="Wagner M."/>
            <person name="Daims H."/>
        </authorList>
    </citation>
    <scope>NUCLEOTIDE SEQUENCE [LARGE SCALE GENOMIC DNA]</scope>
    <source>
        <strain evidence="2 3">NSP M-1</strain>
    </source>
</reference>
<keyword evidence="1" id="KW-0472">Membrane</keyword>
<evidence type="ECO:0000313" key="2">
    <source>
        <dbReference type="EMBL" id="ALA59250.1"/>
    </source>
</evidence>
<evidence type="ECO:0000256" key="1">
    <source>
        <dbReference type="SAM" id="Phobius"/>
    </source>
</evidence>
<dbReference type="Proteomes" id="UP000069205">
    <property type="component" value="Chromosome"/>
</dbReference>